<dbReference type="RefSeq" id="WP_006946496.1">
    <property type="nucleotide sequence ID" value="NZ_BAAAYP010000009.1"/>
</dbReference>
<dbReference type="KEGG" id="rav:AAT18_19610"/>
<gene>
    <name evidence="3" type="ORF">OCS65_09115</name>
    <name evidence="2" type="ORF">RAJCM14343_5611</name>
</gene>
<dbReference type="EMBL" id="CP106982">
    <property type="protein sequence ID" value="UYF95895.1"/>
    <property type="molecule type" value="Genomic_DNA"/>
</dbReference>
<keyword evidence="1" id="KW-0812">Transmembrane</keyword>
<organism evidence="3 5">
    <name type="scientific">Rhodococcus aetherivorans</name>
    <dbReference type="NCBI Taxonomy" id="191292"/>
    <lineage>
        <taxon>Bacteria</taxon>
        <taxon>Bacillati</taxon>
        <taxon>Actinomycetota</taxon>
        <taxon>Actinomycetes</taxon>
        <taxon>Mycobacteriales</taxon>
        <taxon>Nocardiaceae</taxon>
        <taxon>Rhodococcus</taxon>
    </lineage>
</organism>
<keyword evidence="4" id="KW-1185">Reference proteome</keyword>
<accession>A0A059MLL8</accession>
<reference evidence="2 4" key="1">
    <citation type="journal article" date="2018" name="Biodegradation">
        <title>1,4-Dioxane degradation characteristics of Rhodococcus aetherivorans JCM 14343.</title>
        <authorList>
            <person name="Inoue D."/>
            <person name="Tsunoda T."/>
            <person name="Yamamoto N."/>
            <person name="Ike M."/>
            <person name="Sei K."/>
        </authorList>
    </citation>
    <scope>NUCLEOTIDE SEQUENCE [LARGE SCALE GENOMIC DNA]</scope>
    <source>
        <strain evidence="2 4">JCM 14343</strain>
    </source>
</reference>
<reference evidence="2" key="2">
    <citation type="submission" date="2019-10" db="EMBL/GenBank/DDBJ databases">
        <title>Draft genome sequence of Rhodococcus aetherivorans JCM 14343.</title>
        <authorList>
            <person name="Inoue D."/>
            <person name="Nakazawa M."/>
            <person name="Yamamoto N."/>
            <person name="Sei K."/>
            <person name="Ike M."/>
        </authorList>
    </citation>
    <scope>NUCLEOTIDE SEQUENCE</scope>
    <source>
        <strain evidence="2">JCM 14343</strain>
    </source>
</reference>
<evidence type="ECO:0000256" key="1">
    <source>
        <dbReference type="SAM" id="Phobius"/>
    </source>
</evidence>
<accession>A0A0F6VL73</accession>
<feature type="transmembrane region" description="Helical" evidence="1">
    <location>
        <begin position="35"/>
        <end position="57"/>
    </location>
</feature>
<evidence type="ECO:0000313" key="5">
    <source>
        <dbReference type="Proteomes" id="UP001163947"/>
    </source>
</evidence>
<sequence>MKLNLFVAWTGYMLALLSIVSLAAFLYAAGSGNGGWALVAGIVCVVAVASAIAMIGTTVHHDHRLHRETPHLF</sequence>
<dbReference type="EMBL" id="BLAH01000197">
    <property type="protein sequence ID" value="GES40328.1"/>
    <property type="molecule type" value="Genomic_DNA"/>
</dbReference>
<dbReference type="Proteomes" id="UP001163947">
    <property type="component" value="Chromosome"/>
</dbReference>
<name>A0A059MLL8_9NOCA</name>
<reference evidence="3" key="3">
    <citation type="submission" date="2022-09" db="EMBL/GenBank/DDBJ databases">
        <title>The genome sequence of Rhodococcus aetherivorans N1.</title>
        <authorList>
            <person name="Jiang W."/>
        </authorList>
    </citation>
    <scope>NUCLEOTIDE SEQUENCE</scope>
    <source>
        <strain evidence="3">N1</strain>
    </source>
</reference>
<dbReference type="GeneID" id="83620574"/>
<evidence type="ECO:0000313" key="2">
    <source>
        <dbReference type="EMBL" id="GES40328.1"/>
    </source>
</evidence>
<evidence type="ECO:0000313" key="4">
    <source>
        <dbReference type="Proteomes" id="UP000325466"/>
    </source>
</evidence>
<feature type="transmembrane region" description="Helical" evidence="1">
    <location>
        <begin position="7"/>
        <end position="29"/>
    </location>
</feature>
<evidence type="ECO:0000313" key="3">
    <source>
        <dbReference type="EMBL" id="UYF95895.1"/>
    </source>
</evidence>
<proteinExistence type="predicted"/>
<keyword evidence="1" id="KW-0472">Membrane</keyword>
<dbReference type="Proteomes" id="UP000325466">
    <property type="component" value="Unassembled WGS sequence"/>
</dbReference>
<dbReference type="AlphaFoldDB" id="A0A059MLL8"/>
<accession>N1MDE9</accession>
<keyword evidence="1" id="KW-1133">Transmembrane helix</keyword>
<protein>
    <submittedName>
        <fullName evidence="3">Uncharacterized protein</fullName>
    </submittedName>
</protein>